<feature type="compositionally biased region" description="Polar residues" evidence="1">
    <location>
        <begin position="1"/>
        <end position="10"/>
    </location>
</feature>
<comment type="caution">
    <text evidence="3">The sequence shown here is derived from an EMBL/GenBank/DDBJ whole genome shotgun (WGS) entry which is preliminary data.</text>
</comment>
<dbReference type="PANTHER" id="PTHR35894:SF5">
    <property type="entry name" value="MU-LIKE PROPHAGE FLUMU DNA TRANSPOSITION PROTEIN B"/>
    <property type="match status" value="1"/>
</dbReference>
<evidence type="ECO:0000259" key="2">
    <source>
        <dbReference type="Pfam" id="PF13401"/>
    </source>
</evidence>
<dbReference type="Pfam" id="PF13401">
    <property type="entry name" value="AAA_22"/>
    <property type="match status" value="1"/>
</dbReference>
<gene>
    <name evidence="3" type="ORF">JOF36_007525</name>
</gene>
<dbReference type="InterPro" id="IPR027417">
    <property type="entry name" value="P-loop_NTPase"/>
</dbReference>
<name>A0ABS4W6B1_9PSEU</name>
<dbReference type="InterPro" id="IPR049945">
    <property type="entry name" value="AAA_22"/>
</dbReference>
<dbReference type="SUPFAM" id="SSF52540">
    <property type="entry name" value="P-loop containing nucleoside triphosphate hydrolases"/>
    <property type="match status" value="1"/>
</dbReference>
<feature type="region of interest" description="Disordered" evidence="1">
    <location>
        <begin position="1"/>
        <end position="33"/>
    </location>
</feature>
<protein>
    <submittedName>
        <fullName evidence="3">DNA transposition AAA+ family ATPase</fullName>
    </submittedName>
</protein>
<evidence type="ECO:0000256" key="1">
    <source>
        <dbReference type="SAM" id="MobiDB-lite"/>
    </source>
</evidence>
<reference evidence="3 4" key="1">
    <citation type="submission" date="2021-03" db="EMBL/GenBank/DDBJ databases">
        <title>Sequencing the genomes of 1000 actinobacteria strains.</title>
        <authorList>
            <person name="Klenk H.-P."/>
        </authorList>
    </citation>
    <scope>NUCLEOTIDE SEQUENCE [LARGE SCALE GENOMIC DNA]</scope>
    <source>
        <strain evidence="3 4">DSM 45256</strain>
    </source>
</reference>
<dbReference type="EMBL" id="JAGINU010000004">
    <property type="protein sequence ID" value="MBP2371752.1"/>
    <property type="molecule type" value="Genomic_DNA"/>
</dbReference>
<dbReference type="Proteomes" id="UP001519295">
    <property type="component" value="Unassembled WGS sequence"/>
</dbReference>
<dbReference type="InterPro" id="IPR052026">
    <property type="entry name" value="ExeA_AAA_ATPase_DNA-bind"/>
</dbReference>
<dbReference type="PANTHER" id="PTHR35894">
    <property type="entry name" value="GENERAL SECRETION PATHWAY PROTEIN A-RELATED"/>
    <property type="match status" value="1"/>
</dbReference>
<keyword evidence="4" id="KW-1185">Reference proteome</keyword>
<feature type="domain" description="ORC1/DEAH AAA+ ATPase" evidence="2">
    <location>
        <begin position="54"/>
        <end position="197"/>
    </location>
</feature>
<proteinExistence type="predicted"/>
<sequence>MTSTEASQSGAHAEADDDRPASPVASATPAETASEFVVTKQHRRFTEFCDAVRRDRYIGLCHGAPGVGKTLSARHYSCWDTVGAAIRSYRLYEGVAPAAAIEARTIFYTPTVHNTPRTIDKDLSWLHTRFSWAVETALHSDRRPPDLIQRNGPYAELLIVDEADRLKTPGLEALRDHHDRTGIGLVLIGMPGIERRLARYPQLYSRVGFLHHYQPLSADEHTFVLTRRWPDLALDDAEDYTTSEARAAIIRTTGGNFRLTTRLMAQVHRIMEINQLSTVTAEVVDTARESLVIGVL</sequence>
<evidence type="ECO:0000313" key="3">
    <source>
        <dbReference type="EMBL" id="MBP2371752.1"/>
    </source>
</evidence>
<accession>A0ABS4W6B1</accession>
<dbReference type="RefSeq" id="WP_210036853.1">
    <property type="nucleotide sequence ID" value="NZ_JAGINU010000004.1"/>
</dbReference>
<evidence type="ECO:0000313" key="4">
    <source>
        <dbReference type="Proteomes" id="UP001519295"/>
    </source>
</evidence>
<organism evidence="3 4">
    <name type="scientific">Pseudonocardia parietis</name>
    <dbReference type="NCBI Taxonomy" id="570936"/>
    <lineage>
        <taxon>Bacteria</taxon>
        <taxon>Bacillati</taxon>
        <taxon>Actinomycetota</taxon>
        <taxon>Actinomycetes</taxon>
        <taxon>Pseudonocardiales</taxon>
        <taxon>Pseudonocardiaceae</taxon>
        <taxon>Pseudonocardia</taxon>
    </lineage>
</organism>